<dbReference type="AlphaFoldDB" id="A0A814K856"/>
<dbReference type="Proteomes" id="UP000663864">
    <property type="component" value="Unassembled WGS sequence"/>
</dbReference>
<feature type="compositionally biased region" description="Pro residues" evidence="1">
    <location>
        <begin position="84"/>
        <end position="95"/>
    </location>
</feature>
<accession>A0A814K856</accession>
<feature type="compositionally biased region" description="Basic and acidic residues" evidence="1">
    <location>
        <begin position="1"/>
        <end position="11"/>
    </location>
</feature>
<proteinExistence type="predicted"/>
<name>A0A814K856_9BILA</name>
<comment type="caution">
    <text evidence="2">The sequence shown here is derived from an EMBL/GenBank/DDBJ whole genome shotgun (WGS) entry which is preliminary data.</text>
</comment>
<evidence type="ECO:0000313" key="3">
    <source>
        <dbReference type="Proteomes" id="UP000663864"/>
    </source>
</evidence>
<protein>
    <submittedName>
        <fullName evidence="2">Uncharacterized protein</fullName>
    </submittedName>
</protein>
<dbReference type="EMBL" id="CAJNOT010000651">
    <property type="protein sequence ID" value="CAF1045857.1"/>
    <property type="molecule type" value="Genomic_DNA"/>
</dbReference>
<feature type="region of interest" description="Disordered" evidence="1">
    <location>
        <begin position="1"/>
        <end position="41"/>
    </location>
</feature>
<sequence length="105" mass="12578">MSTLKQVERNRQIHQNVPVHYNDAHIKQEPRPQSPRPQSPQWQLLFNDFHISMSTLKQVERNRQIHQNVPVHYNDAHIKQEPRPQSPRPQSPRPQSPQWQLLFSI</sequence>
<gene>
    <name evidence="2" type="ORF">ZHD862_LOCUS14792</name>
</gene>
<organism evidence="2 3">
    <name type="scientific">Rotaria sordida</name>
    <dbReference type="NCBI Taxonomy" id="392033"/>
    <lineage>
        <taxon>Eukaryota</taxon>
        <taxon>Metazoa</taxon>
        <taxon>Spiralia</taxon>
        <taxon>Gnathifera</taxon>
        <taxon>Rotifera</taxon>
        <taxon>Eurotatoria</taxon>
        <taxon>Bdelloidea</taxon>
        <taxon>Philodinida</taxon>
        <taxon>Philodinidae</taxon>
        <taxon>Rotaria</taxon>
    </lineage>
</organism>
<evidence type="ECO:0000256" key="1">
    <source>
        <dbReference type="SAM" id="MobiDB-lite"/>
    </source>
</evidence>
<reference evidence="2" key="1">
    <citation type="submission" date="2021-02" db="EMBL/GenBank/DDBJ databases">
        <authorList>
            <person name="Nowell W R."/>
        </authorList>
    </citation>
    <scope>NUCLEOTIDE SEQUENCE</scope>
</reference>
<feature type="region of interest" description="Disordered" evidence="1">
    <location>
        <begin position="63"/>
        <end position="105"/>
    </location>
</feature>
<evidence type="ECO:0000313" key="2">
    <source>
        <dbReference type="EMBL" id="CAF1045857.1"/>
    </source>
</evidence>